<dbReference type="Proteomes" id="UP000301751">
    <property type="component" value="Unassembled WGS sequence"/>
</dbReference>
<accession>A0A480AYI2</accession>
<evidence type="ECO:0000256" key="3">
    <source>
        <dbReference type="ARBA" id="ARBA00022475"/>
    </source>
</evidence>
<dbReference type="InterPro" id="IPR045584">
    <property type="entry name" value="Pilin-like"/>
</dbReference>
<evidence type="ECO:0000256" key="6">
    <source>
        <dbReference type="ARBA" id="ARBA00022692"/>
    </source>
</evidence>
<evidence type="ECO:0000256" key="10">
    <source>
        <dbReference type="ARBA" id="ARBA00030775"/>
    </source>
</evidence>
<keyword evidence="5" id="KW-0997">Cell inner membrane</keyword>
<evidence type="ECO:0000256" key="2">
    <source>
        <dbReference type="ARBA" id="ARBA00021549"/>
    </source>
</evidence>
<keyword evidence="7 11" id="KW-1133">Transmembrane helix</keyword>
<dbReference type="AlphaFoldDB" id="A0A480AYI2"/>
<evidence type="ECO:0000313" key="13">
    <source>
        <dbReference type="EMBL" id="GCL65986.1"/>
    </source>
</evidence>
<dbReference type="RefSeq" id="WP_137735688.1">
    <property type="nucleotide sequence ID" value="NZ_BJCL01000023.1"/>
</dbReference>
<dbReference type="InterPro" id="IPR022346">
    <property type="entry name" value="T2SS_GspH"/>
</dbReference>
<evidence type="ECO:0000256" key="5">
    <source>
        <dbReference type="ARBA" id="ARBA00022519"/>
    </source>
</evidence>
<dbReference type="GO" id="GO:0015627">
    <property type="term" value="C:type II protein secretion system complex"/>
    <property type="evidence" value="ECO:0007669"/>
    <property type="project" value="InterPro"/>
</dbReference>
<feature type="domain" description="General secretion pathway GspH" evidence="12">
    <location>
        <begin position="59"/>
        <end position="170"/>
    </location>
</feature>
<gene>
    <name evidence="13" type="ORF">AQPW35_50670</name>
</gene>
<organism evidence="13 14">
    <name type="scientific">Pseudaquabacterium pictum</name>
    <dbReference type="NCBI Taxonomy" id="2315236"/>
    <lineage>
        <taxon>Bacteria</taxon>
        <taxon>Pseudomonadati</taxon>
        <taxon>Pseudomonadota</taxon>
        <taxon>Betaproteobacteria</taxon>
        <taxon>Burkholderiales</taxon>
        <taxon>Sphaerotilaceae</taxon>
        <taxon>Pseudaquabacterium</taxon>
    </lineage>
</organism>
<keyword evidence="6 11" id="KW-0812">Transmembrane</keyword>
<reference evidence="14" key="1">
    <citation type="submission" date="2019-03" db="EMBL/GenBank/DDBJ databases">
        <title>Aquabacterium pictum sp.nov., the first bacteriochlorophyll a-containing freshwater bacterium in the genus Aquabacterium of the class Betaproteobacteria.</title>
        <authorList>
            <person name="Hirose S."/>
            <person name="Tank M."/>
            <person name="Hara E."/>
            <person name="Tamaki H."/>
            <person name="Takaichi S."/>
            <person name="Haruta S."/>
            <person name="Hanada S."/>
        </authorList>
    </citation>
    <scope>NUCLEOTIDE SEQUENCE [LARGE SCALE GENOMIC DNA]</scope>
    <source>
        <strain evidence="14">W35</strain>
    </source>
</reference>
<dbReference type="SUPFAM" id="SSF54523">
    <property type="entry name" value="Pili subunits"/>
    <property type="match status" value="1"/>
</dbReference>
<evidence type="ECO:0000256" key="7">
    <source>
        <dbReference type="ARBA" id="ARBA00022989"/>
    </source>
</evidence>
<evidence type="ECO:0000259" key="12">
    <source>
        <dbReference type="Pfam" id="PF12019"/>
    </source>
</evidence>
<evidence type="ECO:0000256" key="8">
    <source>
        <dbReference type="ARBA" id="ARBA00023136"/>
    </source>
</evidence>
<evidence type="ECO:0000256" key="1">
    <source>
        <dbReference type="ARBA" id="ARBA00004377"/>
    </source>
</evidence>
<dbReference type="GO" id="GO:0015628">
    <property type="term" value="P:protein secretion by the type II secretion system"/>
    <property type="evidence" value="ECO:0007669"/>
    <property type="project" value="InterPro"/>
</dbReference>
<comment type="subcellular location">
    <subcellularLocation>
        <location evidence="1">Cell inner membrane</location>
        <topology evidence="1">Single-pass membrane protein</topology>
    </subcellularLocation>
</comment>
<comment type="similarity">
    <text evidence="9">Belongs to the GSP H family.</text>
</comment>
<keyword evidence="14" id="KW-1185">Reference proteome</keyword>
<feature type="transmembrane region" description="Helical" evidence="11">
    <location>
        <begin position="21"/>
        <end position="45"/>
    </location>
</feature>
<dbReference type="Pfam" id="PF12019">
    <property type="entry name" value="GspH"/>
    <property type="match status" value="1"/>
</dbReference>
<protein>
    <recommendedName>
        <fullName evidence="2">Type II secretion system protein H</fullName>
    </recommendedName>
    <alternativeName>
        <fullName evidence="10">General secretion pathway protein H</fullName>
    </alternativeName>
</protein>
<dbReference type="GO" id="GO:0005886">
    <property type="term" value="C:plasma membrane"/>
    <property type="evidence" value="ECO:0007669"/>
    <property type="project" value="UniProtKB-SubCell"/>
</dbReference>
<dbReference type="EMBL" id="BJCL01000023">
    <property type="protein sequence ID" value="GCL65986.1"/>
    <property type="molecule type" value="Genomic_DNA"/>
</dbReference>
<dbReference type="Gene3D" id="3.55.40.10">
    <property type="entry name" value="minor pseudopilin epsh domain"/>
    <property type="match status" value="1"/>
</dbReference>
<evidence type="ECO:0000256" key="9">
    <source>
        <dbReference type="ARBA" id="ARBA00025772"/>
    </source>
</evidence>
<keyword evidence="4" id="KW-0488">Methylation</keyword>
<comment type="caution">
    <text evidence="13">The sequence shown here is derived from an EMBL/GenBank/DDBJ whole genome shotgun (WGS) entry which is preliminary data.</text>
</comment>
<keyword evidence="8 11" id="KW-0472">Membrane</keyword>
<evidence type="ECO:0000256" key="11">
    <source>
        <dbReference type="SAM" id="Phobius"/>
    </source>
</evidence>
<name>A0A480AYI2_9BURK</name>
<keyword evidence="3" id="KW-1003">Cell membrane</keyword>
<evidence type="ECO:0000313" key="14">
    <source>
        <dbReference type="Proteomes" id="UP000301751"/>
    </source>
</evidence>
<dbReference type="OrthoDB" id="8592199at2"/>
<sequence length="191" mass="19855">MQATTARRPAATCQPRRRRRGLSMVEVLGVLAISVLLLGGSLPMLNDLRQGQRLQAVAALLETDIHMARSTAISTGQPVRLVAQALAGGGSCYLLHMGAPDACDCGPEGQARCEAGTAPLRHEALPATGGVSLATLSRPLVFDGRKATVTPTATLRLTARDGRAIHQVVNIMGRVRSCSPGGSVGGLRACE</sequence>
<evidence type="ECO:0000256" key="4">
    <source>
        <dbReference type="ARBA" id="ARBA00022481"/>
    </source>
</evidence>
<proteinExistence type="inferred from homology"/>